<name>A0A2U8P4K7_9BRAD</name>
<proteinExistence type="predicted"/>
<dbReference type="Proteomes" id="UP000215703">
    <property type="component" value="Chromosome"/>
</dbReference>
<dbReference type="AlphaFoldDB" id="A0A2U8P4K7"/>
<protein>
    <submittedName>
        <fullName evidence="1">Uncharacterized protein</fullName>
    </submittedName>
</protein>
<sequence length="67" mass="7123">MQRHLAGDEDVAVAGKNGALPPPLAGKGWGEGVSAGENPQEDRTLTRRSRLAPRPKQNGPPEIRTGR</sequence>
<reference evidence="1 2" key="1">
    <citation type="journal article" date="2014" name="Int. J. Syst. Evol. Microbiol.">
        <title>Bradyrhizobium ottawaense sp. nov., a symbiotic nitrogen fixing bacterium from root nodules of soybeans in Canada.</title>
        <authorList>
            <person name="Yu X."/>
            <person name="Cloutier S."/>
            <person name="Tambong J.T."/>
            <person name="Bromfield E.S."/>
        </authorList>
    </citation>
    <scope>NUCLEOTIDE SEQUENCE [LARGE SCALE GENOMIC DNA]</scope>
    <source>
        <strain evidence="1 2">OO99</strain>
    </source>
</reference>
<gene>
    <name evidence="1" type="ORF">CIT37_10845</name>
</gene>
<organism evidence="1 2">
    <name type="scientific">Bradyrhizobium ottawaense</name>
    <dbReference type="NCBI Taxonomy" id="931866"/>
    <lineage>
        <taxon>Bacteria</taxon>
        <taxon>Pseudomonadati</taxon>
        <taxon>Pseudomonadota</taxon>
        <taxon>Alphaproteobacteria</taxon>
        <taxon>Hyphomicrobiales</taxon>
        <taxon>Nitrobacteraceae</taxon>
        <taxon>Bradyrhizobium</taxon>
    </lineage>
</organism>
<evidence type="ECO:0000313" key="2">
    <source>
        <dbReference type="Proteomes" id="UP000215703"/>
    </source>
</evidence>
<reference evidence="1 2" key="2">
    <citation type="journal article" date="2017" name="Syst. Appl. Microbiol.">
        <title>Soybeans inoculated with root zone soils of Canadian native legumes harbour diverse and novel Bradyrhizobium spp. that possess agricultural potential.</title>
        <authorList>
            <person name="Bromfield E.S.P."/>
            <person name="Cloutier S."/>
            <person name="Tambong J.T."/>
            <person name="Tran Thi T.V."/>
        </authorList>
    </citation>
    <scope>NUCLEOTIDE SEQUENCE [LARGE SCALE GENOMIC DNA]</scope>
    <source>
        <strain evidence="1 2">OO99</strain>
    </source>
</reference>
<evidence type="ECO:0000313" key="1">
    <source>
        <dbReference type="EMBL" id="AWL92653.1"/>
    </source>
</evidence>
<dbReference type="EMBL" id="CP029425">
    <property type="protein sequence ID" value="AWL92653.1"/>
    <property type="molecule type" value="Genomic_DNA"/>
</dbReference>
<accession>A0A2U8P4K7</accession>